<dbReference type="InterPro" id="IPR011604">
    <property type="entry name" value="PDDEXK-like_dom_sf"/>
</dbReference>
<protein>
    <submittedName>
        <fullName evidence="2">Putative PD-(D/E)XK nuclease superfamily protein</fullName>
    </submittedName>
</protein>
<dbReference type="AlphaFoldDB" id="A0A6H2A5D7"/>
<dbReference type="InterPro" id="IPR038726">
    <property type="entry name" value="PDDEXK_AddAB-type"/>
</dbReference>
<evidence type="ECO:0000259" key="1">
    <source>
        <dbReference type="Pfam" id="PF12705"/>
    </source>
</evidence>
<sequence>MRTTTNKKSSWWISPQVELRLRTSLLKTYLRCPAQCYFRYFKGLIVLPRSYATMGSCTHEVAQYSNEHKLRRGKTPKLSVLQDVFHEKFKVSRHQTWWTKDEKPNKLETEGTDGIVPAYREKIGIVVEPKYVEESFELSIPESNVIITGTLDLVETSDLIRDLKTKSRAPNWMEAIKSFQGKSYRAGYRSKFKKRPKGFILDYIVRKKVPVVSSSGLIKDKEEDTLEFLQIARNVTMGIRKGCFSPNREMNYFCSPNSCGFWDICNKGAWRDISPFIKVFGKNTLEKEDKGED</sequence>
<name>A0A6H2A5D7_9ZZZZ</name>
<dbReference type="Pfam" id="PF12705">
    <property type="entry name" value="PDDEXK_1"/>
    <property type="match status" value="1"/>
</dbReference>
<organism evidence="2">
    <name type="scientific">viral metagenome</name>
    <dbReference type="NCBI Taxonomy" id="1070528"/>
    <lineage>
        <taxon>unclassified sequences</taxon>
        <taxon>metagenomes</taxon>
        <taxon>organismal metagenomes</taxon>
    </lineage>
</organism>
<gene>
    <name evidence="2" type="ORF">TM448A05997_0002</name>
</gene>
<dbReference type="EMBL" id="MT144543">
    <property type="protein sequence ID" value="QJA54841.1"/>
    <property type="molecule type" value="Genomic_DNA"/>
</dbReference>
<feature type="domain" description="PD-(D/E)XK endonuclease-like" evidence="1">
    <location>
        <begin position="24"/>
        <end position="266"/>
    </location>
</feature>
<accession>A0A6H2A5D7</accession>
<evidence type="ECO:0000313" key="2">
    <source>
        <dbReference type="EMBL" id="QJA54841.1"/>
    </source>
</evidence>
<dbReference type="Gene3D" id="3.90.320.10">
    <property type="match status" value="1"/>
</dbReference>
<proteinExistence type="predicted"/>
<reference evidence="2" key="1">
    <citation type="submission" date="2020-03" db="EMBL/GenBank/DDBJ databases">
        <title>The deep terrestrial virosphere.</title>
        <authorList>
            <person name="Holmfeldt K."/>
            <person name="Nilsson E."/>
            <person name="Simone D."/>
            <person name="Lopez-Fernandez M."/>
            <person name="Wu X."/>
            <person name="de Brujin I."/>
            <person name="Lundin D."/>
            <person name="Andersson A."/>
            <person name="Bertilsson S."/>
            <person name="Dopson M."/>
        </authorList>
    </citation>
    <scope>NUCLEOTIDE SEQUENCE</scope>
    <source>
        <strain evidence="2">TM448A05997</strain>
    </source>
</reference>